<name>A0A518BHP1_9BACT</name>
<dbReference type="GO" id="GO:0046872">
    <property type="term" value="F:metal ion binding"/>
    <property type="evidence" value="ECO:0007669"/>
    <property type="project" value="InterPro"/>
</dbReference>
<sequence>MLVLTHSADEYVIDRVDAGVRARGARTFRFDTDTFPGELRLSMRVGDRWRRVARDMRGGTPRELDLERVCAVWSRKIWPGKGDPKLDPAYRASCDVESRAALTGFLDGLDQVPWINRPAAAALAADKLRQLRVAREVGLEIPPTLVTNDPEEVRAFAADVARGGGNLVAKLLTPLSISMGAPPVAVRTSRVPPAALEREALEQLRHAPMVFQAEIPKRTELRIAVVGERVLAGEIVSDGDDTPGIDVDWRRGDAKRGSWRPAEVPVHVAEALARLHRRLGLVYGAVDLIVTPDERCVFLETNPGGEWGMLERDAGLPIGDAIAAALLEPSTGSRIEVEPQPESCP</sequence>
<protein>
    <recommendedName>
        <fullName evidence="2">ATP-grasp domain-containing protein</fullName>
    </recommendedName>
</protein>
<evidence type="ECO:0000313" key="3">
    <source>
        <dbReference type="EMBL" id="QDU66474.1"/>
    </source>
</evidence>
<dbReference type="GO" id="GO:0009432">
    <property type="term" value="P:SOS response"/>
    <property type="evidence" value="ECO:0007669"/>
    <property type="project" value="TreeGrafter"/>
</dbReference>
<dbReference type="GO" id="GO:0005524">
    <property type="term" value="F:ATP binding"/>
    <property type="evidence" value="ECO:0007669"/>
    <property type="project" value="UniProtKB-UniRule"/>
</dbReference>
<accession>A0A518BHP1</accession>
<dbReference type="PANTHER" id="PTHR21621">
    <property type="entry name" value="RIBOSOMAL PROTEIN S6 MODIFICATION PROTEIN"/>
    <property type="match status" value="1"/>
</dbReference>
<keyword evidence="1" id="KW-0067">ATP-binding</keyword>
<dbReference type="AlphaFoldDB" id="A0A518BHP1"/>
<dbReference type="SUPFAM" id="SSF56059">
    <property type="entry name" value="Glutathione synthetase ATP-binding domain-like"/>
    <property type="match status" value="1"/>
</dbReference>
<dbReference type="Proteomes" id="UP000316921">
    <property type="component" value="Chromosome"/>
</dbReference>
<keyword evidence="1" id="KW-0547">Nucleotide-binding</keyword>
<dbReference type="KEGG" id="pbap:Pla133_15480"/>
<dbReference type="PANTHER" id="PTHR21621:SF0">
    <property type="entry name" value="BETA-CITRYLGLUTAMATE SYNTHASE B-RELATED"/>
    <property type="match status" value="1"/>
</dbReference>
<keyword evidence="4" id="KW-1185">Reference proteome</keyword>
<proteinExistence type="predicted"/>
<dbReference type="PROSITE" id="PS50975">
    <property type="entry name" value="ATP_GRASP"/>
    <property type="match status" value="1"/>
</dbReference>
<organism evidence="3 4">
    <name type="scientific">Engelhardtia mirabilis</name>
    <dbReference type="NCBI Taxonomy" id="2528011"/>
    <lineage>
        <taxon>Bacteria</taxon>
        <taxon>Pseudomonadati</taxon>
        <taxon>Planctomycetota</taxon>
        <taxon>Planctomycetia</taxon>
        <taxon>Planctomycetia incertae sedis</taxon>
        <taxon>Engelhardtia</taxon>
    </lineage>
</organism>
<dbReference type="GO" id="GO:0005737">
    <property type="term" value="C:cytoplasm"/>
    <property type="evidence" value="ECO:0007669"/>
    <property type="project" value="TreeGrafter"/>
</dbReference>
<evidence type="ECO:0000256" key="1">
    <source>
        <dbReference type="PROSITE-ProRule" id="PRU00409"/>
    </source>
</evidence>
<evidence type="ECO:0000313" key="4">
    <source>
        <dbReference type="Proteomes" id="UP000316921"/>
    </source>
</evidence>
<dbReference type="EMBL" id="CP036287">
    <property type="protein sequence ID" value="QDU66474.1"/>
    <property type="molecule type" value="Genomic_DNA"/>
</dbReference>
<gene>
    <name evidence="3" type="ORF">Pla133_15480</name>
</gene>
<dbReference type="GO" id="GO:0018169">
    <property type="term" value="F:ribosomal S6-glutamic acid ligase activity"/>
    <property type="evidence" value="ECO:0007669"/>
    <property type="project" value="TreeGrafter"/>
</dbReference>
<dbReference type="InterPro" id="IPR011761">
    <property type="entry name" value="ATP-grasp"/>
</dbReference>
<feature type="domain" description="ATP-grasp" evidence="2">
    <location>
        <begin position="131"/>
        <end position="327"/>
    </location>
</feature>
<dbReference type="Gene3D" id="3.30.470.20">
    <property type="entry name" value="ATP-grasp fold, B domain"/>
    <property type="match status" value="1"/>
</dbReference>
<dbReference type="Pfam" id="PF21068">
    <property type="entry name" value="ATPgraspMvdD"/>
    <property type="match status" value="1"/>
</dbReference>
<reference evidence="3 4" key="1">
    <citation type="submission" date="2019-02" db="EMBL/GenBank/DDBJ databases">
        <title>Deep-cultivation of Planctomycetes and their phenomic and genomic characterization uncovers novel biology.</title>
        <authorList>
            <person name="Wiegand S."/>
            <person name="Jogler M."/>
            <person name="Boedeker C."/>
            <person name="Pinto D."/>
            <person name="Vollmers J."/>
            <person name="Rivas-Marin E."/>
            <person name="Kohn T."/>
            <person name="Peeters S.H."/>
            <person name="Heuer A."/>
            <person name="Rast P."/>
            <person name="Oberbeckmann S."/>
            <person name="Bunk B."/>
            <person name="Jeske O."/>
            <person name="Meyerdierks A."/>
            <person name="Storesund J.E."/>
            <person name="Kallscheuer N."/>
            <person name="Luecker S."/>
            <person name="Lage O.M."/>
            <person name="Pohl T."/>
            <person name="Merkel B.J."/>
            <person name="Hornburger P."/>
            <person name="Mueller R.-W."/>
            <person name="Bruemmer F."/>
            <person name="Labrenz M."/>
            <person name="Spormann A.M."/>
            <person name="Op den Camp H."/>
            <person name="Overmann J."/>
            <person name="Amann R."/>
            <person name="Jetten M.S.M."/>
            <person name="Mascher T."/>
            <person name="Medema M.H."/>
            <person name="Devos D.P."/>
            <person name="Kaster A.-K."/>
            <person name="Ovreas L."/>
            <person name="Rohde M."/>
            <person name="Galperin M.Y."/>
            <person name="Jogler C."/>
        </authorList>
    </citation>
    <scope>NUCLEOTIDE SEQUENCE [LARGE SCALE GENOMIC DNA]</scope>
    <source>
        <strain evidence="3 4">Pla133</strain>
    </source>
</reference>
<dbReference type="InterPro" id="IPR048936">
    <property type="entry name" value="MvdD-like_ATPgrasp"/>
</dbReference>
<evidence type="ECO:0000259" key="2">
    <source>
        <dbReference type="PROSITE" id="PS50975"/>
    </source>
</evidence>